<dbReference type="Pfam" id="PF14218">
    <property type="entry name" value="COP23"/>
    <property type="match status" value="1"/>
</dbReference>
<keyword evidence="4" id="KW-1185">Reference proteome</keyword>
<name>A0AAE3GR01_9CYAN</name>
<dbReference type="Proteomes" id="UP001204953">
    <property type="component" value="Unassembled WGS sequence"/>
</dbReference>
<feature type="compositionally biased region" description="Basic and acidic residues" evidence="1">
    <location>
        <begin position="52"/>
        <end position="62"/>
    </location>
</feature>
<feature type="compositionally biased region" description="Polar residues" evidence="1">
    <location>
        <begin position="35"/>
        <end position="51"/>
    </location>
</feature>
<feature type="region of interest" description="Disordered" evidence="1">
    <location>
        <begin position="229"/>
        <end position="252"/>
    </location>
</feature>
<dbReference type="AlphaFoldDB" id="A0AAE3GR01"/>
<organism evidence="3 4">
    <name type="scientific">Limnofasciculus baicalensis BBK-W-15</name>
    <dbReference type="NCBI Taxonomy" id="2699891"/>
    <lineage>
        <taxon>Bacteria</taxon>
        <taxon>Bacillati</taxon>
        <taxon>Cyanobacteriota</taxon>
        <taxon>Cyanophyceae</taxon>
        <taxon>Coleofasciculales</taxon>
        <taxon>Coleofasciculaceae</taxon>
        <taxon>Limnofasciculus</taxon>
        <taxon>Limnofasciculus baicalensis</taxon>
    </lineage>
</organism>
<proteinExistence type="predicted"/>
<dbReference type="EMBL" id="JAMZMM010000093">
    <property type="protein sequence ID" value="MCP2729115.1"/>
    <property type="molecule type" value="Genomic_DNA"/>
</dbReference>
<sequence length="252" mass="27985">MTQQQFVPIKTFSLSASIAIVLFCHPAFALKKATSPTTAQGQDSANTTLAQKQDDRANSSEEPRFTCQFIDGDYTVMYNPESQPGQAYAWATPSEMGGGWTPERRCNEISRRLEFYRPDGLVEMQTARENNYNIICVTTEEESDCRIVLTVPDGEDPTELRDRVFENLTVADSGQSTDPIPTFVNGDRNSDLINQVLNEGLSALGIGKNQNSHSDGIDLRPFLDAADGGTATQLNNSHPIRTHHRLNPDRFR</sequence>
<feature type="region of interest" description="Disordered" evidence="1">
    <location>
        <begin position="35"/>
        <end position="62"/>
    </location>
</feature>
<evidence type="ECO:0000313" key="4">
    <source>
        <dbReference type="Proteomes" id="UP001204953"/>
    </source>
</evidence>
<evidence type="ECO:0000256" key="1">
    <source>
        <dbReference type="SAM" id="MobiDB-lite"/>
    </source>
</evidence>
<keyword evidence="2" id="KW-0732">Signal</keyword>
<evidence type="ECO:0000313" key="3">
    <source>
        <dbReference type="EMBL" id="MCP2729115.1"/>
    </source>
</evidence>
<feature type="chain" id="PRO_5042172201" evidence="2">
    <location>
        <begin position="30"/>
        <end position="252"/>
    </location>
</feature>
<comment type="caution">
    <text evidence="3">The sequence shown here is derived from an EMBL/GenBank/DDBJ whole genome shotgun (WGS) entry which is preliminary data.</text>
</comment>
<evidence type="ECO:0000256" key="2">
    <source>
        <dbReference type="SAM" id="SignalP"/>
    </source>
</evidence>
<accession>A0AAE3GR01</accession>
<feature type="compositionally biased region" description="Polar residues" evidence="1">
    <location>
        <begin position="230"/>
        <end position="239"/>
    </location>
</feature>
<gene>
    <name evidence="3" type="ORF">NJ959_11670</name>
</gene>
<protein>
    <submittedName>
        <fullName evidence="3">COP23 domain-containing protein</fullName>
    </submittedName>
</protein>
<dbReference type="InterPro" id="IPR025478">
    <property type="entry name" value="COP23"/>
</dbReference>
<reference evidence="3" key="1">
    <citation type="submission" date="2022-06" db="EMBL/GenBank/DDBJ databases">
        <title>New cyanobacteria of genus Symplocastrum in benthos of Lake Baikal.</title>
        <authorList>
            <person name="Sorokovikova E."/>
            <person name="Tikhonova I."/>
            <person name="Krasnopeev A."/>
            <person name="Evseev P."/>
            <person name="Gladkikh A."/>
            <person name="Belykh O."/>
        </authorList>
    </citation>
    <scope>NUCLEOTIDE SEQUENCE</scope>
    <source>
        <strain evidence="3">BBK-W-15</strain>
    </source>
</reference>
<feature type="signal peptide" evidence="2">
    <location>
        <begin position="1"/>
        <end position="29"/>
    </location>
</feature>